<reference evidence="5 6" key="1">
    <citation type="submission" date="2019-02" db="EMBL/GenBank/DDBJ databases">
        <title>Deep-cultivation of Planctomycetes and their phenomic and genomic characterization uncovers novel biology.</title>
        <authorList>
            <person name="Wiegand S."/>
            <person name="Jogler M."/>
            <person name="Boedeker C."/>
            <person name="Pinto D."/>
            <person name="Vollmers J."/>
            <person name="Rivas-Marin E."/>
            <person name="Kohn T."/>
            <person name="Peeters S.H."/>
            <person name="Heuer A."/>
            <person name="Rast P."/>
            <person name="Oberbeckmann S."/>
            <person name="Bunk B."/>
            <person name="Jeske O."/>
            <person name="Meyerdierks A."/>
            <person name="Storesund J.E."/>
            <person name="Kallscheuer N."/>
            <person name="Luecker S."/>
            <person name="Lage O.M."/>
            <person name="Pohl T."/>
            <person name="Merkel B.J."/>
            <person name="Hornburger P."/>
            <person name="Mueller R.-W."/>
            <person name="Bruemmer F."/>
            <person name="Labrenz M."/>
            <person name="Spormann A.M."/>
            <person name="Op Den Camp H."/>
            <person name="Overmann J."/>
            <person name="Amann R."/>
            <person name="Jetten M.S.M."/>
            <person name="Mascher T."/>
            <person name="Medema M.H."/>
            <person name="Devos D.P."/>
            <person name="Kaster A.-K."/>
            <person name="Ovreas L."/>
            <person name="Rohde M."/>
            <person name="Galperin M.Y."/>
            <person name="Jogler C."/>
        </authorList>
    </citation>
    <scope>NUCLEOTIDE SEQUENCE [LARGE SCALE GENOMIC DNA]</scope>
    <source>
        <strain evidence="5 6">Enr8</strain>
    </source>
</reference>
<dbReference type="Proteomes" id="UP000318878">
    <property type="component" value="Unassembled WGS sequence"/>
</dbReference>
<keyword evidence="2" id="KW-0285">Flavoprotein</keyword>
<dbReference type="GO" id="GO:0071949">
    <property type="term" value="F:FAD binding"/>
    <property type="evidence" value="ECO:0007669"/>
    <property type="project" value="InterPro"/>
</dbReference>
<dbReference type="InterPro" id="IPR050641">
    <property type="entry name" value="RIFMO-like"/>
</dbReference>
<dbReference type="Gene3D" id="3.50.50.60">
    <property type="entry name" value="FAD/NAD(P)-binding domain"/>
    <property type="match status" value="1"/>
</dbReference>
<proteinExistence type="predicted"/>
<dbReference type="AlphaFoldDB" id="A0A5C5UZ47"/>
<dbReference type="PANTHER" id="PTHR43004:SF19">
    <property type="entry name" value="BINDING MONOOXYGENASE, PUTATIVE (JCVI)-RELATED"/>
    <property type="match status" value="1"/>
</dbReference>
<name>A0A5C5UZ47_9BACT</name>
<dbReference type="EMBL" id="SJPF01000004">
    <property type="protein sequence ID" value="TWT31501.1"/>
    <property type="molecule type" value="Genomic_DNA"/>
</dbReference>
<dbReference type="GO" id="GO:0018677">
    <property type="term" value="F:pentachlorophenol monooxygenase activity"/>
    <property type="evidence" value="ECO:0007669"/>
    <property type="project" value="UniProtKB-EC"/>
</dbReference>
<keyword evidence="5" id="KW-0503">Monooxygenase</keyword>
<organism evidence="5 6">
    <name type="scientific">Blastopirellula retiformator</name>
    <dbReference type="NCBI Taxonomy" id="2527970"/>
    <lineage>
        <taxon>Bacteria</taxon>
        <taxon>Pseudomonadati</taxon>
        <taxon>Planctomycetota</taxon>
        <taxon>Planctomycetia</taxon>
        <taxon>Pirellulales</taxon>
        <taxon>Pirellulaceae</taxon>
        <taxon>Blastopirellula</taxon>
    </lineage>
</organism>
<evidence type="ECO:0000256" key="3">
    <source>
        <dbReference type="ARBA" id="ARBA00022827"/>
    </source>
</evidence>
<dbReference type="InterPro" id="IPR036188">
    <property type="entry name" value="FAD/NAD-bd_sf"/>
</dbReference>
<comment type="cofactor">
    <cofactor evidence="1">
        <name>FAD</name>
        <dbReference type="ChEBI" id="CHEBI:57692"/>
    </cofactor>
</comment>
<keyword evidence="5" id="KW-0560">Oxidoreductase</keyword>
<keyword evidence="6" id="KW-1185">Reference proteome</keyword>
<dbReference type="PANTHER" id="PTHR43004">
    <property type="entry name" value="TRK SYSTEM POTASSIUM UPTAKE PROTEIN"/>
    <property type="match status" value="1"/>
</dbReference>
<evidence type="ECO:0000313" key="5">
    <source>
        <dbReference type="EMBL" id="TWT31501.1"/>
    </source>
</evidence>
<evidence type="ECO:0000256" key="1">
    <source>
        <dbReference type="ARBA" id="ARBA00001974"/>
    </source>
</evidence>
<comment type="caution">
    <text evidence="5">The sequence shown here is derived from an EMBL/GenBank/DDBJ whole genome shotgun (WGS) entry which is preliminary data.</text>
</comment>
<dbReference type="Pfam" id="PF01494">
    <property type="entry name" value="FAD_binding_3"/>
    <property type="match status" value="1"/>
</dbReference>
<protein>
    <submittedName>
        <fullName evidence="5">Pentachlorophenol 4-monooxygenase</fullName>
        <ecNumber evidence="5">1.14.13.50</ecNumber>
    </submittedName>
</protein>
<sequence>MDAPVLVVGAGPVGLAAALTLSWFGAAVRIVDQNDAPTSLSKALVLWRRSLINLDPMIPYEQWLGDGIVPNGLHFYDQGAYHATMKLDNAGHTMPPGLLIPQSNVEATMIAALRQRGIQVERRTRLVSFERAADRVVCQLETPQGEQQVETPYLLGCDGAHSQVRHTLGLDFAGESVAQRWLLGDIEVKVEDGVNPHTPQDERERTLTHGWLYSTNSDEGSLQLFPINDSRYRIFVEAGMAGPETPRQDPTIADLQAALIARTRLQWRITNSYWLADFRISERQVSQYVHGNVFLAGDAAHVHSPAGGQGMNTGIQDAANLGWKIALVMRGAADASLLETYQEERHPVAARVIKMSGRAMRMTMNTNRLTRGVQDVIQSIVTHIPAVRKTVTSILAEDDVKYLNSSLAGESAGKIEAGVTFPDVPIEIDGQRVSSIELLRPQRKDVFYTLVLMPEANADAWPMGSLVQCRQLDIDFNDPEGHFSKAFGLSADSGVLVRADGVIAAEGSASAIDTWLRQMGGK</sequence>
<dbReference type="PRINTS" id="PR00420">
    <property type="entry name" value="RNGMNOXGNASE"/>
</dbReference>
<evidence type="ECO:0000313" key="6">
    <source>
        <dbReference type="Proteomes" id="UP000318878"/>
    </source>
</evidence>
<dbReference type="RefSeq" id="WP_186767711.1">
    <property type="nucleotide sequence ID" value="NZ_SJPF01000004.1"/>
</dbReference>
<accession>A0A5C5UZ47</accession>
<dbReference type="SUPFAM" id="SSF51905">
    <property type="entry name" value="FAD/NAD(P)-binding domain"/>
    <property type="match status" value="1"/>
</dbReference>
<dbReference type="InterPro" id="IPR002938">
    <property type="entry name" value="FAD-bd"/>
</dbReference>
<dbReference type="Gene3D" id="3.30.70.2450">
    <property type="match status" value="1"/>
</dbReference>
<dbReference type="Gene3D" id="3.40.30.120">
    <property type="match status" value="1"/>
</dbReference>
<feature type="domain" description="FAD-binding" evidence="4">
    <location>
        <begin position="3"/>
        <end position="354"/>
    </location>
</feature>
<dbReference type="EC" id="1.14.13.50" evidence="5"/>
<keyword evidence="3" id="KW-0274">FAD</keyword>
<evidence type="ECO:0000256" key="2">
    <source>
        <dbReference type="ARBA" id="ARBA00022630"/>
    </source>
</evidence>
<evidence type="ECO:0000259" key="4">
    <source>
        <dbReference type="Pfam" id="PF01494"/>
    </source>
</evidence>
<gene>
    <name evidence="5" type="primary">pcpB</name>
    <name evidence="5" type="ORF">Enr8_34230</name>
</gene>